<evidence type="ECO:0000256" key="2">
    <source>
        <dbReference type="ARBA" id="ARBA00022692"/>
    </source>
</evidence>
<dbReference type="GO" id="GO:0016020">
    <property type="term" value="C:membrane"/>
    <property type="evidence" value="ECO:0007669"/>
    <property type="project" value="UniProtKB-SubCell"/>
</dbReference>
<dbReference type="AlphaFoldDB" id="A0A062U025"/>
<comment type="caution">
    <text evidence="6">The sequence shown here is derived from an EMBL/GenBank/DDBJ whole genome shotgun (WGS) entry which is preliminary data.</text>
</comment>
<keyword evidence="4" id="KW-0472">Membrane</keyword>
<organism evidence="6 7">
    <name type="scientific">Hyphomonas pacifica</name>
    <dbReference type="NCBI Taxonomy" id="1280941"/>
    <lineage>
        <taxon>Bacteria</taxon>
        <taxon>Pseudomonadati</taxon>
        <taxon>Pseudomonadota</taxon>
        <taxon>Alphaproteobacteria</taxon>
        <taxon>Hyphomonadales</taxon>
        <taxon>Hyphomonadaceae</taxon>
        <taxon>Hyphomonas</taxon>
    </lineage>
</organism>
<evidence type="ECO:0000256" key="1">
    <source>
        <dbReference type="ARBA" id="ARBA00004141"/>
    </source>
</evidence>
<protein>
    <recommendedName>
        <fullName evidence="5">RDD domain-containing protein</fullName>
    </recommendedName>
</protein>
<sequence>MGLFGWPFEEAYFEGWSFVIGYFVLQMLVFWLLEAFCISQFGNTPGKALMRIRVRNAIGRRLAFSASLKRTGMSILAGMGLLVCHWSTC</sequence>
<dbReference type="Proteomes" id="UP000249123">
    <property type="component" value="Unassembled WGS sequence"/>
</dbReference>
<proteinExistence type="predicted"/>
<name>A0A062U025_9PROT</name>
<dbReference type="STRING" id="1280941.HY2_12695"/>
<reference evidence="6 7" key="1">
    <citation type="submission" date="2013-04" db="EMBL/GenBank/DDBJ databases">
        <title>Hyphomonas sp. T24B3 Genome Sequencing.</title>
        <authorList>
            <person name="Lai Q."/>
            <person name="Shao Z."/>
        </authorList>
    </citation>
    <scope>NUCLEOTIDE SEQUENCE [LARGE SCALE GENOMIC DNA]</scope>
    <source>
        <strain evidence="6 7">T24B3</strain>
    </source>
</reference>
<comment type="subcellular location">
    <subcellularLocation>
        <location evidence="1">Membrane</location>
        <topology evidence="1">Multi-pass membrane protein</topology>
    </subcellularLocation>
</comment>
<dbReference type="InterPro" id="IPR010432">
    <property type="entry name" value="RDD"/>
</dbReference>
<dbReference type="RefSeq" id="WP_034826311.1">
    <property type="nucleotide sequence ID" value="NZ_AWFA01000019.1"/>
</dbReference>
<dbReference type="Pfam" id="PF06271">
    <property type="entry name" value="RDD"/>
    <property type="match status" value="1"/>
</dbReference>
<keyword evidence="3" id="KW-1133">Transmembrane helix</keyword>
<evidence type="ECO:0000313" key="6">
    <source>
        <dbReference type="EMBL" id="RAN35447.1"/>
    </source>
</evidence>
<keyword evidence="7" id="KW-1185">Reference proteome</keyword>
<keyword evidence="2" id="KW-0812">Transmembrane</keyword>
<dbReference type="OrthoDB" id="7914031at2"/>
<feature type="domain" description="RDD" evidence="5">
    <location>
        <begin position="3"/>
        <end position="77"/>
    </location>
</feature>
<evidence type="ECO:0000256" key="4">
    <source>
        <dbReference type="ARBA" id="ARBA00023136"/>
    </source>
</evidence>
<evidence type="ECO:0000256" key="3">
    <source>
        <dbReference type="ARBA" id="ARBA00022989"/>
    </source>
</evidence>
<accession>A0A062U025</accession>
<dbReference type="EMBL" id="AWFB01000004">
    <property type="protein sequence ID" value="RAN35447.1"/>
    <property type="molecule type" value="Genomic_DNA"/>
</dbReference>
<evidence type="ECO:0000259" key="5">
    <source>
        <dbReference type="Pfam" id="PF06271"/>
    </source>
</evidence>
<evidence type="ECO:0000313" key="7">
    <source>
        <dbReference type="Proteomes" id="UP000249123"/>
    </source>
</evidence>
<gene>
    <name evidence="6" type="ORF">HY3_07860</name>
</gene>